<dbReference type="GO" id="GO:0000978">
    <property type="term" value="F:RNA polymerase II cis-regulatory region sequence-specific DNA binding"/>
    <property type="evidence" value="ECO:0007669"/>
    <property type="project" value="TreeGrafter"/>
</dbReference>
<dbReference type="InterPro" id="IPR020479">
    <property type="entry name" value="HD_metazoa"/>
</dbReference>
<dbReference type="PANTHER" id="PTHR24340:SF37">
    <property type="entry name" value="HOMEOBOX PROTEIN SLOU"/>
    <property type="match status" value="1"/>
</dbReference>
<keyword evidence="4 5" id="KW-0539">Nucleus</keyword>
<keyword evidence="2 5" id="KW-0238">DNA-binding</keyword>
<evidence type="ECO:0000256" key="3">
    <source>
        <dbReference type="ARBA" id="ARBA00023155"/>
    </source>
</evidence>
<dbReference type="InterPro" id="IPR050394">
    <property type="entry name" value="Homeobox_NK-like"/>
</dbReference>
<feature type="compositionally biased region" description="Basic and acidic residues" evidence="7">
    <location>
        <begin position="1"/>
        <end position="14"/>
    </location>
</feature>
<dbReference type="PANTHER" id="PTHR24340">
    <property type="entry name" value="HOMEOBOX PROTEIN NKX"/>
    <property type="match status" value="1"/>
</dbReference>
<dbReference type="InterPro" id="IPR001356">
    <property type="entry name" value="HD"/>
</dbReference>
<dbReference type="FunFam" id="1.10.10.60:FF:000836">
    <property type="match status" value="1"/>
</dbReference>
<dbReference type="PROSITE" id="PS00027">
    <property type="entry name" value="HOMEOBOX_1"/>
    <property type="match status" value="1"/>
</dbReference>
<dbReference type="CDD" id="cd00086">
    <property type="entry name" value="homeodomain"/>
    <property type="match status" value="1"/>
</dbReference>
<evidence type="ECO:0000256" key="5">
    <source>
        <dbReference type="PROSITE-ProRule" id="PRU00108"/>
    </source>
</evidence>
<dbReference type="AlphaFoldDB" id="A0AAD9J419"/>
<feature type="region of interest" description="Disordered" evidence="7">
    <location>
        <begin position="252"/>
        <end position="359"/>
    </location>
</feature>
<accession>A0AAD9J419</accession>
<protein>
    <recommendedName>
        <fullName evidence="8">Homeobox domain-containing protein</fullName>
    </recommendedName>
</protein>
<dbReference type="SMART" id="SM00389">
    <property type="entry name" value="HOX"/>
    <property type="match status" value="1"/>
</dbReference>
<dbReference type="InterPro" id="IPR009057">
    <property type="entry name" value="Homeodomain-like_sf"/>
</dbReference>
<dbReference type="PROSITE" id="PS50071">
    <property type="entry name" value="HOMEOBOX_2"/>
    <property type="match status" value="1"/>
</dbReference>
<feature type="compositionally biased region" description="Basic and acidic residues" evidence="7">
    <location>
        <begin position="340"/>
        <end position="353"/>
    </location>
</feature>
<dbReference type="PRINTS" id="PR00024">
    <property type="entry name" value="HOMEOBOX"/>
</dbReference>
<feature type="region of interest" description="Disordered" evidence="7">
    <location>
        <begin position="1"/>
        <end position="88"/>
    </location>
</feature>
<gene>
    <name evidence="9" type="ORF">LSH36_661g02050</name>
</gene>
<dbReference type="SUPFAM" id="SSF46689">
    <property type="entry name" value="Homeodomain-like"/>
    <property type="match status" value="1"/>
</dbReference>
<feature type="compositionally biased region" description="Low complexity" evidence="7">
    <location>
        <begin position="67"/>
        <end position="76"/>
    </location>
</feature>
<comment type="subcellular location">
    <subcellularLocation>
        <location evidence="1 5 6">Nucleus</location>
    </subcellularLocation>
</comment>
<dbReference type="EMBL" id="JAODUP010000661">
    <property type="protein sequence ID" value="KAK2145723.1"/>
    <property type="molecule type" value="Genomic_DNA"/>
</dbReference>
<proteinExistence type="predicted"/>
<evidence type="ECO:0000259" key="8">
    <source>
        <dbReference type="PROSITE" id="PS50071"/>
    </source>
</evidence>
<feature type="compositionally biased region" description="Basic and acidic residues" evidence="7">
    <location>
        <begin position="260"/>
        <end position="289"/>
    </location>
</feature>
<sequence length="489" mass="53640">MEKDLPDDSNRDHSPNIQTLYAFSAKRKSYGQIKDTDDGDKSERPLSPMCLKIRKGDVSMSPEARRPSLSPSPKSPGTTISEHAETDRDLIERAKEIRKAELDKVVASSYPAVQSGFRSVHSVDISHLHRIPVPWPHPVHQPIFPHPHPVALQMSLSNSFRAPNPDHSIRNNNNNNNGEKNVSPDNDSMRTGNHGGVVTSPPGRFTRFFVTDILNGSPPPTAKHKSGSELSPSPVSRLAYHGAFRRMFPGFGLQVTSRPDSGHPRDPEADRKSCPDSDEKQPKGDHIEIELDLDEDGDTSGAASRGQHGGSPRADNQTGSRGNADDGDDEASISGDNGDDADRNPDGNGDRSGCDSLGKPRRVRTAFTYEQLVALENKFRQTRYLSVCERLNLALALNLTETQVKIWFQNRRTKWKKQNPGLDINTPTVSSHPSGSLAMYPGDIYSSNLSTLYLSSLYGGGNLKGYTPSTLLGSPGSGYRYNPYLPPIF</sequence>
<evidence type="ECO:0000256" key="2">
    <source>
        <dbReference type="ARBA" id="ARBA00023125"/>
    </source>
</evidence>
<dbReference type="InterPro" id="IPR017970">
    <property type="entry name" value="Homeobox_CS"/>
</dbReference>
<evidence type="ECO:0000256" key="6">
    <source>
        <dbReference type="RuleBase" id="RU000682"/>
    </source>
</evidence>
<reference evidence="9" key="1">
    <citation type="journal article" date="2023" name="Mol. Biol. Evol.">
        <title>Third-Generation Sequencing Reveals the Adaptive Role of the Epigenome in Three Deep-Sea Polychaetes.</title>
        <authorList>
            <person name="Perez M."/>
            <person name="Aroh O."/>
            <person name="Sun Y."/>
            <person name="Lan Y."/>
            <person name="Juniper S.K."/>
            <person name="Young C.R."/>
            <person name="Angers B."/>
            <person name="Qian P.Y."/>
        </authorList>
    </citation>
    <scope>NUCLEOTIDE SEQUENCE</scope>
    <source>
        <strain evidence="9">P08H-3</strain>
    </source>
</reference>
<evidence type="ECO:0000313" key="10">
    <source>
        <dbReference type="Proteomes" id="UP001208570"/>
    </source>
</evidence>
<feature type="compositionally biased region" description="Polar residues" evidence="7">
    <location>
        <begin position="178"/>
        <end position="191"/>
    </location>
</feature>
<feature type="region of interest" description="Disordered" evidence="7">
    <location>
        <begin position="158"/>
        <end position="234"/>
    </location>
</feature>
<evidence type="ECO:0000256" key="7">
    <source>
        <dbReference type="SAM" id="MobiDB-lite"/>
    </source>
</evidence>
<evidence type="ECO:0000313" key="9">
    <source>
        <dbReference type="EMBL" id="KAK2145723.1"/>
    </source>
</evidence>
<dbReference type="Gene3D" id="1.10.10.60">
    <property type="entry name" value="Homeodomain-like"/>
    <property type="match status" value="1"/>
</dbReference>
<keyword evidence="10" id="KW-1185">Reference proteome</keyword>
<dbReference type="GO" id="GO:0005634">
    <property type="term" value="C:nucleus"/>
    <property type="evidence" value="ECO:0007669"/>
    <property type="project" value="UniProtKB-SubCell"/>
</dbReference>
<dbReference type="GO" id="GO:0030154">
    <property type="term" value="P:cell differentiation"/>
    <property type="evidence" value="ECO:0007669"/>
    <property type="project" value="TreeGrafter"/>
</dbReference>
<dbReference type="Proteomes" id="UP001208570">
    <property type="component" value="Unassembled WGS sequence"/>
</dbReference>
<feature type="compositionally biased region" description="Basic and acidic residues" evidence="7">
    <location>
        <begin position="34"/>
        <end position="44"/>
    </location>
</feature>
<name>A0AAD9J419_9ANNE</name>
<dbReference type="GO" id="GO:0000981">
    <property type="term" value="F:DNA-binding transcription factor activity, RNA polymerase II-specific"/>
    <property type="evidence" value="ECO:0007669"/>
    <property type="project" value="InterPro"/>
</dbReference>
<keyword evidence="3 5" id="KW-0371">Homeobox</keyword>
<feature type="DNA-binding region" description="Homeobox" evidence="5">
    <location>
        <begin position="360"/>
        <end position="419"/>
    </location>
</feature>
<evidence type="ECO:0000256" key="1">
    <source>
        <dbReference type="ARBA" id="ARBA00004123"/>
    </source>
</evidence>
<dbReference type="Pfam" id="PF00046">
    <property type="entry name" value="Homeodomain"/>
    <property type="match status" value="1"/>
</dbReference>
<comment type="caution">
    <text evidence="9">The sequence shown here is derived from an EMBL/GenBank/DDBJ whole genome shotgun (WGS) entry which is preliminary data.</text>
</comment>
<organism evidence="9 10">
    <name type="scientific">Paralvinella palmiformis</name>
    <dbReference type="NCBI Taxonomy" id="53620"/>
    <lineage>
        <taxon>Eukaryota</taxon>
        <taxon>Metazoa</taxon>
        <taxon>Spiralia</taxon>
        <taxon>Lophotrochozoa</taxon>
        <taxon>Annelida</taxon>
        <taxon>Polychaeta</taxon>
        <taxon>Sedentaria</taxon>
        <taxon>Canalipalpata</taxon>
        <taxon>Terebellida</taxon>
        <taxon>Terebelliformia</taxon>
        <taxon>Alvinellidae</taxon>
        <taxon>Paralvinella</taxon>
    </lineage>
</organism>
<evidence type="ECO:0000256" key="4">
    <source>
        <dbReference type="ARBA" id="ARBA00023242"/>
    </source>
</evidence>
<feature type="domain" description="Homeobox" evidence="8">
    <location>
        <begin position="358"/>
        <end position="418"/>
    </location>
</feature>